<proteinExistence type="predicted"/>
<evidence type="ECO:0000256" key="1">
    <source>
        <dbReference type="SAM" id="MobiDB-lite"/>
    </source>
</evidence>
<name>A0A6J4QBX7_9ACTN</name>
<feature type="non-terminal residue" evidence="2">
    <location>
        <position position="1"/>
    </location>
</feature>
<organism evidence="2">
    <name type="scientific">uncultured Rubrobacteraceae bacterium</name>
    <dbReference type="NCBI Taxonomy" id="349277"/>
    <lineage>
        <taxon>Bacteria</taxon>
        <taxon>Bacillati</taxon>
        <taxon>Actinomycetota</taxon>
        <taxon>Rubrobacteria</taxon>
        <taxon>Rubrobacterales</taxon>
        <taxon>Rubrobacteraceae</taxon>
        <taxon>environmental samples</taxon>
    </lineage>
</organism>
<feature type="region of interest" description="Disordered" evidence="1">
    <location>
        <begin position="17"/>
        <end position="67"/>
    </location>
</feature>
<sequence length="67" mass="7402">EGGLRRDGSLRGLWRLHKNVPGEGDSPRSQGLRCAPPRPRRSLFGMRRVRRGLPGLGLRRGTAGGRM</sequence>
<feature type="non-terminal residue" evidence="2">
    <location>
        <position position="67"/>
    </location>
</feature>
<feature type="compositionally biased region" description="Low complexity" evidence="1">
    <location>
        <begin position="52"/>
        <end position="61"/>
    </location>
</feature>
<accession>A0A6J4QBX7</accession>
<dbReference type="EMBL" id="CADCVA010000342">
    <property type="protein sequence ID" value="CAA9439484.1"/>
    <property type="molecule type" value="Genomic_DNA"/>
</dbReference>
<dbReference type="AlphaFoldDB" id="A0A6J4QBX7"/>
<protein>
    <submittedName>
        <fullName evidence="2">4Fe-4S ferredoxin, iron-sulfur binding</fullName>
    </submittedName>
</protein>
<evidence type="ECO:0000313" key="2">
    <source>
        <dbReference type="EMBL" id="CAA9439484.1"/>
    </source>
</evidence>
<gene>
    <name evidence="2" type="ORF">AVDCRST_MAG82-2751</name>
</gene>
<reference evidence="2" key="1">
    <citation type="submission" date="2020-02" db="EMBL/GenBank/DDBJ databases">
        <authorList>
            <person name="Meier V. D."/>
        </authorList>
    </citation>
    <scope>NUCLEOTIDE SEQUENCE</scope>
    <source>
        <strain evidence="2">AVDCRST_MAG82</strain>
    </source>
</reference>